<gene>
    <name evidence="5" type="ordered locus">Hqrw_3814</name>
</gene>
<evidence type="ECO:0000313" key="5">
    <source>
        <dbReference type="EMBL" id="CCC41548.1"/>
    </source>
</evidence>
<protein>
    <submittedName>
        <fullName evidence="5">Probable transmembrane glycoprotein / HTH domain protein</fullName>
    </submittedName>
</protein>
<dbReference type="GeneID" id="12448679"/>
<reference evidence="5 6" key="1">
    <citation type="journal article" date="2011" name="PLoS ONE">
        <title>Haloquadratum walsbyi: limited diversity in a global pond.</title>
        <authorList>
            <person name="Dyall-Smith M."/>
            <person name="Pfeiffer F."/>
            <person name="Klee K."/>
            <person name="Palm P."/>
            <person name="Gross K."/>
            <person name="Schuster S.C."/>
            <person name="Rampp M."/>
            <person name="Oesterhelt D."/>
        </authorList>
    </citation>
    <scope>NUCLEOTIDE SEQUENCE [LARGE SCALE GENOMIC DNA]</scope>
    <source>
        <strain evidence="6">DSM 16854 / JCM 12705 / C23</strain>
    </source>
</reference>
<dbReference type="EMBL" id="FR746099">
    <property type="protein sequence ID" value="CCC41548.1"/>
    <property type="molecule type" value="Genomic_DNA"/>
</dbReference>
<feature type="domain" description="DUF7345" evidence="4">
    <location>
        <begin position="104"/>
        <end position="241"/>
    </location>
</feature>
<dbReference type="HOGENOM" id="CLU_048695_1_0_2"/>
<name>G0LEY5_HALWC</name>
<keyword evidence="2" id="KW-0472">Membrane</keyword>
<feature type="domain" description="DUF7343" evidence="3">
    <location>
        <begin position="454"/>
        <end position="515"/>
    </location>
</feature>
<dbReference type="Pfam" id="PF24034">
    <property type="entry name" value="DUF7343"/>
    <property type="match status" value="1"/>
</dbReference>
<dbReference type="KEGG" id="hwc:Hqrw_3814"/>
<feature type="region of interest" description="Disordered" evidence="1">
    <location>
        <begin position="310"/>
        <end position="457"/>
    </location>
</feature>
<evidence type="ECO:0000313" key="6">
    <source>
        <dbReference type="Proteomes" id="UP000007954"/>
    </source>
</evidence>
<feature type="compositionally biased region" description="Low complexity" evidence="1">
    <location>
        <begin position="361"/>
        <end position="394"/>
    </location>
</feature>
<evidence type="ECO:0000256" key="1">
    <source>
        <dbReference type="SAM" id="MobiDB-lite"/>
    </source>
</evidence>
<dbReference type="InterPro" id="IPR055769">
    <property type="entry name" value="DUF7345"/>
</dbReference>
<dbReference type="Proteomes" id="UP000007954">
    <property type="component" value="Chromosome"/>
</dbReference>
<feature type="transmembrane region" description="Helical" evidence="2">
    <location>
        <begin position="283"/>
        <end position="303"/>
    </location>
</feature>
<sequence>MRMSALLIVLLLAVATVAGAGASATPAALTQPAPTSASPLFLESASTFDPLSPTHAPASVPAPVPRTSLTTDASELSDVDAASSHAQIDTSNPTSQPESQTTITISIRADQSAFWRIETQYALTNPNETRAFKQMARQYERDNIDIGPQITLFKTLQTEATAATDRRMQIRNVSYHGSVEDNRGTLALSFRWSNFAQEGQNETLLIGDVFKIPTDEADVQRTWMSVVTANQQIVIRPPNRYTVSRTSIPVQQRESAVVLTQPSDFEGDSGLEIRYSPVEEDSFPTALVAGAVLGLLGIIGILYGSRRYRTDNGDPGGTADDTPPSPGPDSPPAVATDAESENKDKIDTPEEDSSVSEHTDASSSGISDDSVSSAPSSTSTSPSASSSDSNSDTSPIDDAESTDTGSSLSGTETSSVQDDTIDTDTTDSSTTTESESETQSTEDSMPDISTDPALLSDEERIEQLLSRNGGRMRQASIVDKTGWSDAKVSQVLSVMAEENRVDKLRLGRENLISLPEESTTNTQTDDEQMSTD</sequence>
<proteinExistence type="predicted"/>
<organism evidence="5 6">
    <name type="scientific">Haloquadratum walsbyi (strain DSM 16854 / JCM 12705 / C23)</name>
    <dbReference type="NCBI Taxonomy" id="768065"/>
    <lineage>
        <taxon>Archaea</taxon>
        <taxon>Methanobacteriati</taxon>
        <taxon>Methanobacteriota</taxon>
        <taxon>Stenosarchaea group</taxon>
        <taxon>Halobacteria</taxon>
        <taxon>Halobacteriales</taxon>
        <taxon>Haloferacaceae</taxon>
        <taxon>Haloquadratum</taxon>
    </lineage>
</organism>
<dbReference type="Pfam" id="PF24036">
    <property type="entry name" value="DUF7345"/>
    <property type="match status" value="1"/>
</dbReference>
<feature type="compositionally biased region" description="Low complexity" evidence="1">
    <location>
        <begin position="402"/>
        <end position="418"/>
    </location>
</feature>
<feature type="compositionally biased region" description="Polar residues" evidence="1">
    <location>
        <begin position="84"/>
        <end position="101"/>
    </location>
</feature>
<evidence type="ECO:0000259" key="3">
    <source>
        <dbReference type="Pfam" id="PF24034"/>
    </source>
</evidence>
<feature type="region of interest" description="Disordered" evidence="1">
    <location>
        <begin position="512"/>
        <end position="532"/>
    </location>
</feature>
<keyword evidence="2" id="KW-1133">Transmembrane helix</keyword>
<evidence type="ECO:0000259" key="4">
    <source>
        <dbReference type="Pfam" id="PF24036"/>
    </source>
</evidence>
<keyword evidence="2 5" id="KW-0812">Transmembrane</keyword>
<feature type="compositionally biased region" description="Low complexity" evidence="1">
    <location>
        <begin position="426"/>
        <end position="443"/>
    </location>
</feature>
<evidence type="ECO:0000256" key="2">
    <source>
        <dbReference type="SAM" id="Phobius"/>
    </source>
</evidence>
<feature type="region of interest" description="Disordered" evidence="1">
    <location>
        <begin position="75"/>
        <end position="101"/>
    </location>
</feature>
<dbReference type="OrthoDB" id="147932at2157"/>
<dbReference type="InterPro" id="IPR055767">
    <property type="entry name" value="DUF7343"/>
</dbReference>
<dbReference type="RefSeq" id="WP_014556900.1">
    <property type="nucleotide sequence ID" value="NC_017459.1"/>
</dbReference>
<accession>G0LEY5</accession>
<dbReference type="AlphaFoldDB" id="G0LEY5"/>